<dbReference type="EMBL" id="VAVZ01000008">
    <property type="protein sequence ID" value="TLP98619.1"/>
    <property type="molecule type" value="Genomic_DNA"/>
</dbReference>
<comment type="caution">
    <text evidence="1">The sequence shown here is derived from an EMBL/GenBank/DDBJ whole genome shotgun (WGS) entry which is preliminary data.</text>
</comment>
<reference evidence="1 2" key="1">
    <citation type="submission" date="2019-05" db="EMBL/GenBank/DDBJ databases">
        <title>Nesterenkonia sp. GY074 isolated from the Southern Atlantic Ocean.</title>
        <authorList>
            <person name="Zhang G."/>
        </authorList>
    </citation>
    <scope>NUCLEOTIDE SEQUENCE [LARGE SCALE GENOMIC DNA]</scope>
    <source>
        <strain evidence="1 2">GY074</strain>
    </source>
</reference>
<name>A0A5R9BEB7_9MICC</name>
<dbReference type="OrthoDB" id="5147152at2"/>
<accession>A0A5R9BEB7</accession>
<evidence type="ECO:0000313" key="1">
    <source>
        <dbReference type="EMBL" id="TLP98619.1"/>
    </source>
</evidence>
<dbReference type="Proteomes" id="UP000310458">
    <property type="component" value="Unassembled WGS sequence"/>
</dbReference>
<dbReference type="InterPro" id="IPR054202">
    <property type="entry name" value="DUF6907"/>
</dbReference>
<protein>
    <submittedName>
        <fullName evidence="1">Uncharacterized protein</fullName>
    </submittedName>
</protein>
<dbReference type="Pfam" id="PF21848">
    <property type="entry name" value="DUF6907"/>
    <property type="match status" value="1"/>
</dbReference>
<evidence type="ECO:0000313" key="2">
    <source>
        <dbReference type="Proteomes" id="UP000310458"/>
    </source>
</evidence>
<gene>
    <name evidence="1" type="ORF">FEF26_04270</name>
</gene>
<proteinExistence type="predicted"/>
<dbReference type="RefSeq" id="WP_138252307.1">
    <property type="nucleotide sequence ID" value="NZ_VAVZ01000008.1"/>
</dbReference>
<keyword evidence="2" id="KW-1185">Reference proteome</keyword>
<organism evidence="1 2">
    <name type="scientific">Nesterenkonia salmonea</name>
    <dbReference type="NCBI Taxonomy" id="1804987"/>
    <lineage>
        <taxon>Bacteria</taxon>
        <taxon>Bacillati</taxon>
        <taxon>Actinomycetota</taxon>
        <taxon>Actinomycetes</taxon>
        <taxon>Micrococcales</taxon>
        <taxon>Micrococcaceae</taxon>
        <taxon>Nesterenkonia</taxon>
    </lineage>
</organism>
<sequence length="95" mass="10735">MSEPKCPPWCASLHDDELAADRRHQSGVRPVAVVKRIPGDAPAAEEMHLVLFHFQDEPEPWVGIDQLQITPESARRLVRELSALLYQVEGERSPQ</sequence>
<dbReference type="AlphaFoldDB" id="A0A5R9BEB7"/>